<reference evidence="1" key="1">
    <citation type="journal article" date="2007" name="Science">
        <title>Draft genome of the filarial nematode parasite Brugia malayi.</title>
        <authorList>
            <person name="Ghedin E."/>
            <person name="Wang S."/>
            <person name="Spiro D."/>
            <person name="Caler E."/>
            <person name="Zhao Q."/>
            <person name="Crabtree J."/>
            <person name="Allen J.E."/>
            <person name="Delcher A.L."/>
            <person name="Guiliano D.B."/>
            <person name="Miranda-Saavedra D."/>
            <person name="Angiuoli S.V."/>
            <person name="Creasy T."/>
            <person name="Amedeo P."/>
            <person name="Haas B."/>
            <person name="El-Sayed N.M."/>
            <person name="Wortman J.R."/>
            <person name="Feldblyum T."/>
            <person name="Tallon L."/>
            <person name="Schatz M."/>
            <person name="Shumway M."/>
            <person name="Koo H."/>
            <person name="Salzberg S.L."/>
            <person name="Schobel S."/>
            <person name="Pertea M."/>
            <person name="Pop M."/>
            <person name="White O."/>
            <person name="Barton G.J."/>
            <person name="Carlow C.K."/>
            <person name="Crawford M.J."/>
            <person name="Daub J."/>
            <person name="Dimmic M.W."/>
            <person name="Estes C.F."/>
            <person name="Foster J.M."/>
            <person name="Ganatra M."/>
            <person name="Gregory W.F."/>
            <person name="Johnson N.M."/>
            <person name="Jin J."/>
            <person name="Komuniecki R."/>
            <person name="Korf I."/>
            <person name="Kumar S."/>
            <person name="Laney S."/>
            <person name="Li B.W."/>
            <person name="Li W."/>
            <person name="Lindblom T.H."/>
            <person name="Lustigman S."/>
            <person name="Ma D."/>
            <person name="Maina C.V."/>
            <person name="Martin D.M."/>
            <person name="McCarter J.P."/>
            <person name="McReynolds L."/>
            <person name="Mitreva M."/>
            <person name="Nutman T.B."/>
            <person name="Parkinson J."/>
            <person name="Peregrin-Alvarez J.M."/>
            <person name="Poole C."/>
            <person name="Ren Q."/>
            <person name="Saunders L."/>
            <person name="Sluder A.E."/>
            <person name="Smith K."/>
            <person name="Stanke M."/>
            <person name="Unnasch T.R."/>
            <person name="Ware J."/>
            <person name="Wei A.D."/>
            <person name="Weil G."/>
            <person name="Williams D.J."/>
            <person name="Zhang Y."/>
            <person name="Williams S.A."/>
            <person name="Fraser-Liggett C."/>
            <person name="Slatko B."/>
            <person name="Blaxter M.L."/>
            <person name="Scott A.L."/>
        </authorList>
    </citation>
    <scope>NUCLEOTIDE SEQUENCE</scope>
    <source>
        <strain evidence="1">FR3</strain>
    </source>
</reference>
<name>A0A1I9G5M6_BRUMA</name>
<proteinExistence type="predicted"/>
<sequence length="57" mass="6534">MNEPKTVVTTVDHQGNITKKTIKKQQMTHTMHQQAYQASNASSQNGDFVRFFDSLQH</sequence>
<accession>A0A1I9G5M6</accession>
<organism evidence="1">
    <name type="scientific">Brugia malayi</name>
    <name type="common">Filarial nematode worm</name>
    <dbReference type="NCBI Taxonomy" id="6279"/>
    <lineage>
        <taxon>Eukaryota</taxon>
        <taxon>Metazoa</taxon>
        <taxon>Ecdysozoa</taxon>
        <taxon>Nematoda</taxon>
        <taxon>Chromadorea</taxon>
        <taxon>Rhabditida</taxon>
        <taxon>Spirurina</taxon>
        <taxon>Spiruromorpha</taxon>
        <taxon>Filarioidea</taxon>
        <taxon>Onchocercidae</taxon>
        <taxon>Brugia</taxon>
    </lineage>
</organism>
<evidence type="ECO:0000313" key="1">
    <source>
        <dbReference type="EMBL" id="CDQ01530.1"/>
    </source>
</evidence>
<protein>
    <submittedName>
        <fullName evidence="1">Bm878</fullName>
    </submittedName>
</protein>
<dbReference type="AlphaFoldDB" id="A0A1I9G5M6"/>
<gene>
    <name evidence="1" type="primary">Bm878</name>
    <name evidence="1" type="ORF">BM_Bm878</name>
</gene>
<reference evidence="1" key="2">
    <citation type="submission" date="2012-12" db="EMBL/GenBank/DDBJ databases">
        <authorList>
            <consortium name="WormBase Consortium"/>
            <person name="Ghedin E."/>
            <person name="Paulini M."/>
        </authorList>
    </citation>
    <scope>NUCLEOTIDE SEQUENCE</scope>
    <source>
        <strain evidence="1">FR3</strain>
    </source>
</reference>
<dbReference type="EMBL" id="LN861038">
    <property type="protein sequence ID" value="CDQ01530.1"/>
    <property type="molecule type" value="Genomic_DNA"/>
</dbReference>